<dbReference type="PRINTS" id="PR00728">
    <property type="entry name" value="SIGNALPTASE"/>
</dbReference>
<evidence type="ECO:0000256" key="5">
    <source>
        <dbReference type="ARBA" id="ARBA00023136"/>
    </source>
</evidence>
<keyword evidence="5 6" id="KW-0472">Membrane</keyword>
<comment type="caution">
    <text evidence="8">The sequence shown here is derived from an EMBL/GenBank/DDBJ whole genome shotgun (WGS) entry which is preliminary data.</text>
</comment>
<dbReference type="EC" id="3.4.21.89" evidence="8"/>
<name>A0ABD5R5Q8_9EURY</name>
<organism evidence="8 9">
    <name type="scientific">Salinirubrum litoreum</name>
    <dbReference type="NCBI Taxonomy" id="1126234"/>
    <lineage>
        <taxon>Archaea</taxon>
        <taxon>Methanobacteriati</taxon>
        <taxon>Methanobacteriota</taxon>
        <taxon>Stenosarchaea group</taxon>
        <taxon>Halobacteria</taxon>
        <taxon>Halobacteriales</taxon>
        <taxon>Haloferacaceae</taxon>
        <taxon>Salinirubrum</taxon>
    </lineage>
</organism>
<dbReference type="InterPro" id="IPR015927">
    <property type="entry name" value="Peptidase_S24_S26A/B/C"/>
</dbReference>
<dbReference type="GO" id="GO:0009003">
    <property type="term" value="F:signal peptidase activity"/>
    <property type="evidence" value="ECO:0007669"/>
    <property type="project" value="UniProtKB-EC"/>
</dbReference>
<gene>
    <name evidence="8" type="ORF">ACFPJ5_00065</name>
</gene>
<evidence type="ECO:0000313" key="9">
    <source>
        <dbReference type="Proteomes" id="UP001596201"/>
    </source>
</evidence>
<feature type="domain" description="Peptidase S24/S26A/S26B/S26C" evidence="7">
    <location>
        <begin position="32"/>
        <end position="120"/>
    </location>
</feature>
<dbReference type="Proteomes" id="UP001596201">
    <property type="component" value="Unassembled WGS sequence"/>
</dbReference>
<evidence type="ECO:0000256" key="2">
    <source>
        <dbReference type="ARBA" id="ARBA00022670"/>
    </source>
</evidence>
<keyword evidence="3 6" id="KW-0812">Transmembrane</keyword>
<dbReference type="PANTHER" id="PTHR10806">
    <property type="entry name" value="SIGNAL PEPTIDASE COMPLEX CATALYTIC SUBUNIT SEC11"/>
    <property type="match status" value="1"/>
</dbReference>
<accession>A0ABD5R5Q8</accession>
<evidence type="ECO:0000256" key="4">
    <source>
        <dbReference type="ARBA" id="ARBA00022989"/>
    </source>
</evidence>
<comment type="subcellular location">
    <subcellularLocation>
        <location evidence="1">Membrane</location>
    </subcellularLocation>
</comment>
<keyword evidence="9" id="KW-1185">Reference proteome</keyword>
<keyword evidence="4 6" id="KW-1133">Transmembrane helix</keyword>
<dbReference type="EMBL" id="JBHSKX010000001">
    <property type="protein sequence ID" value="MFC5365314.1"/>
    <property type="molecule type" value="Genomic_DNA"/>
</dbReference>
<evidence type="ECO:0000313" key="8">
    <source>
        <dbReference type="EMBL" id="MFC5365314.1"/>
    </source>
</evidence>
<dbReference type="InterPro" id="IPR001733">
    <property type="entry name" value="Peptidase_S26B"/>
</dbReference>
<keyword evidence="2" id="KW-0645">Protease</keyword>
<evidence type="ECO:0000256" key="6">
    <source>
        <dbReference type="SAM" id="Phobius"/>
    </source>
</evidence>
<dbReference type="GO" id="GO:0006508">
    <property type="term" value="P:proteolysis"/>
    <property type="evidence" value="ECO:0007669"/>
    <property type="project" value="UniProtKB-KW"/>
</dbReference>
<sequence length="175" mass="18823">MLRRALKVVLALALLGAVVVFVAQAFPGLVGADRALTVSSGSMEPAIPTGSVVFVDDVESSDVEERITEGDVITFVSGDNRLVTHRVVEKYTAETSVRFRTKGDNNDAADPEPVYRQQVVGEVLFSVPVLGYVIAFANTSHGFLLLVWGPVLALVFSELVSLYRAGTATRENDPE</sequence>
<feature type="transmembrane region" description="Helical" evidence="6">
    <location>
        <begin position="129"/>
        <end position="156"/>
    </location>
</feature>
<evidence type="ECO:0000256" key="3">
    <source>
        <dbReference type="ARBA" id="ARBA00022692"/>
    </source>
</evidence>
<dbReference type="AlphaFoldDB" id="A0ABD5R5Q8"/>
<proteinExistence type="predicted"/>
<dbReference type="SUPFAM" id="SSF51306">
    <property type="entry name" value="LexA/Signal peptidase"/>
    <property type="match status" value="1"/>
</dbReference>
<dbReference type="RefSeq" id="WP_227229390.1">
    <property type="nucleotide sequence ID" value="NZ_JAJCVJ010000001.1"/>
</dbReference>
<reference evidence="8 9" key="1">
    <citation type="journal article" date="2019" name="Int. J. Syst. Evol. Microbiol.">
        <title>The Global Catalogue of Microorganisms (GCM) 10K type strain sequencing project: providing services to taxonomists for standard genome sequencing and annotation.</title>
        <authorList>
            <consortium name="The Broad Institute Genomics Platform"/>
            <consortium name="The Broad Institute Genome Sequencing Center for Infectious Disease"/>
            <person name="Wu L."/>
            <person name="Ma J."/>
        </authorList>
    </citation>
    <scope>NUCLEOTIDE SEQUENCE [LARGE SCALE GENOMIC DNA]</scope>
    <source>
        <strain evidence="8 9">CGMCC 1.12237</strain>
    </source>
</reference>
<protein>
    <submittedName>
        <fullName evidence="8">Signal peptidase I</fullName>
        <ecNumber evidence="8">3.4.21.89</ecNumber>
    </submittedName>
</protein>
<dbReference type="CDD" id="cd06462">
    <property type="entry name" value="Peptidase_S24_S26"/>
    <property type="match status" value="1"/>
</dbReference>
<dbReference type="GO" id="GO:0016020">
    <property type="term" value="C:membrane"/>
    <property type="evidence" value="ECO:0007669"/>
    <property type="project" value="UniProtKB-SubCell"/>
</dbReference>
<dbReference type="InterPro" id="IPR036286">
    <property type="entry name" value="LexA/Signal_pep-like_sf"/>
</dbReference>
<dbReference type="NCBIfam" id="TIGR02228">
    <property type="entry name" value="sigpep_I_arch"/>
    <property type="match status" value="1"/>
</dbReference>
<evidence type="ECO:0000256" key="1">
    <source>
        <dbReference type="ARBA" id="ARBA00004370"/>
    </source>
</evidence>
<evidence type="ECO:0000259" key="7">
    <source>
        <dbReference type="Pfam" id="PF00717"/>
    </source>
</evidence>
<dbReference type="PANTHER" id="PTHR10806:SF6">
    <property type="entry name" value="SIGNAL PEPTIDASE COMPLEX CATALYTIC SUBUNIT SEC11"/>
    <property type="match status" value="1"/>
</dbReference>
<keyword evidence="8" id="KW-0378">Hydrolase</keyword>
<dbReference type="Pfam" id="PF00717">
    <property type="entry name" value="Peptidase_S24"/>
    <property type="match status" value="1"/>
</dbReference>
<dbReference type="Gene3D" id="2.10.109.10">
    <property type="entry name" value="Umud Fragment, subunit A"/>
    <property type="match status" value="1"/>
</dbReference>